<gene>
    <name evidence="2" type="ORF">PCOR1329_LOCUS74949</name>
</gene>
<feature type="non-terminal residue" evidence="2">
    <location>
        <position position="177"/>
    </location>
</feature>
<feature type="region of interest" description="Disordered" evidence="1">
    <location>
        <begin position="74"/>
        <end position="177"/>
    </location>
</feature>
<evidence type="ECO:0000313" key="3">
    <source>
        <dbReference type="Proteomes" id="UP001189429"/>
    </source>
</evidence>
<evidence type="ECO:0000313" key="2">
    <source>
        <dbReference type="EMBL" id="CAK0896492.1"/>
    </source>
</evidence>
<keyword evidence="3" id="KW-1185">Reference proteome</keyword>
<accession>A0ABN9XE25</accession>
<evidence type="ECO:0000256" key="1">
    <source>
        <dbReference type="SAM" id="MobiDB-lite"/>
    </source>
</evidence>
<dbReference type="Proteomes" id="UP001189429">
    <property type="component" value="Unassembled WGS sequence"/>
</dbReference>
<dbReference type="EMBL" id="CAUYUJ010020195">
    <property type="protein sequence ID" value="CAK0896492.1"/>
    <property type="molecule type" value="Genomic_DNA"/>
</dbReference>
<organism evidence="2 3">
    <name type="scientific">Prorocentrum cordatum</name>
    <dbReference type="NCBI Taxonomy" id="2364126"/>
    <lineage>
        <taxon>Eukaryota</taxon>
        <taxon>Sar</taxon>
        <taxon>Alveolata</taxon>
        <taxon>Dinophyceae</taxon>
        <taxon>Prorocentrales</taxon>
        <taxon>Prorocentraceae</taxon>
        <taxon>Prorocentrum</taxon>
    </lineage>
</organism>
<feature type="non-terminal residue" evidence="2">
    <location>
        <position position="1"/>
    </location>
</feature>
<protein>
    <submittedName>
        <fullName evidence="2">Uncharacterized protein</fullName>
    </submittedName>
</protein>
<feature type="compositionally biased region" description="Basic residues" evidence="1">
    <location>
        <begin position="143"/>
        <end position="170"/>
    </location>
</feature>
<name>A0ABN9XE25_9DINO</name>
<feature type="compositionally biased region" description="Basic residues" evidence="1">
    <location>
        <begin position="90"/>
        <end position="99"/>
    </location>
</feature>
<reference evidence="2" key="1">
    <citation type="submission" date="2023-10" db="EMBL/GenBank/DDBJ databases">
        <authorList>
            <person name="Chen Y."/>
            <person name="Shah S."/>
            <person name="Dougan E. K."/>
            <person name="Thang M."/>
            <person name="Chan C."/>
        </authorList>
    </citation>
    <scope>NUCLEOTIDE SEQUENCE [LARGE SCALE GENOMIC DNA]</scope>
</reference>
<proteinExistence type="predicted"/>
<sequence length="177" mass="18433">VAAAWGVPQWGMHGGAEWMAPPYGWDGYGAAAAAASGEAAAAAFMAAATAASRAATAAPAAPAAPGMVRLRGLPFTSTEQDRRAGVLRSERHRGARRRRPEGGLAAGAAERAAHRPGRGADAQPRGRRGRPAGAQRQVDGHPLHRGLSPRRRRLSAGHGPLRRRGQRHTGRFPGRCG</sequence>
<comment type="caution">
    <text evidence="2">The sequence shown here is derived from an EMBL/GenBank/DDBJ whole genome shotgun (WGS) entry which is preliminary data.</text>
</comment>